<keyword evidence="2 4" id="KW-0863">Zinc-finger</keyword>
<reference evidence="7" key="1">
    <citation type="journal article" date="2020" name="New Phytol.">
        <title>Comparative genomics reveals dynamic genome evolution in host specialist ectomycorrhizal fungi.</title>
        <authorList>
            <person name="Lofgren L.A."/>
            <person name="Nguyen N.H."/>
            <person name="Vilgalys R."/>
            <person name="Ruytinx J."/>
            <person name="Liao H.L."/>
            <person name="Branco S."/>
            <person name="Kuo A."/>
            <person name="LaButti K."/>
            <person name="Lipzen A."/>
            <person name="Andreopoulos W."/>
            <person name="Pangilinan J."/>
            <person name="Riley R."/>
            <person name="Hundley H."/>
            <person name="Na H."/>
            <person name="Barry K."/>
            <person name="Grigoriev I.V."/>
            <person name="Stajich J.E."/>
            <person name="Kennedy P.G."/>
        </authorList>
    </citation>
    <scope>NUCLEOTIDE SEQUENCE</scope>
    <source>
        <strain evidence="7">DOB743</strain>
    </source>
</reference>
<accession>A0A9P7A3J3</accession>
<feature type="compositionally biased region" description="Low complexity" evidence="5">
    <location>
        <begin position="61"/>
        <end position="70"/>
    </location>
</feature>
<dbReference type="Pfam" id="PF05180">
    <property type="entry name" value="zf-DNL"/>
    <property type="match status" value="1"/>
</dbReference>
<name>A0A9P7A3J3_9AGAM</name>
<keyword evidence="3" id="KW-0862">Zinc</keyword>
<evidence type="ECO:0000256" key="5">
    <source>
        <dbReference type="SAM" id="MobiDB-lite"/>
    </source>
</evidence>
<comment type="caution">
    <text evidence="7">The sequence shown here is derived from an EMBL/GenBank/DDBJ whole genome shotgun (WGS) entry which is preliminary data.</text>
</comment>
<evidence type="ECO:0000256" key="3">
    <source>
        <dbReference type="ARBA" id="ARBA00022833"/>
    </source>
</evidence>
<dbReference type="PANTHER" id="PTHR20922">
    <property type="entry name" value="DNL-TYPE ZINC FINGER PROTEIN"/>
    <property type="match status" value="1"/>
</dbReference>
<organism evidence="7 8">
    <name type="scientific">Suillus placidus</name>
    <dbReference type="NCBI Taxonomy" id="48579"/>
    <lineage>
        <taxon>Eukaryota</taxon>
        <taxon>Fungi</taxon>
        <taxon>Dikarya</taxon>
        <taxon>Basidiomycota</taxon>
        <taxon>Agaricomycotina</taxon>
        <taxon>Agaricomycetes</taxon>
        <taxon>Agaricomycetidae</taxon>
        <taxon>Boletales</taxon>
        <taxon>Suillineae</taxon>
        <taxon>Suillaceae</taxon>
        <taxon>Suillus</taxon>
    </lineage>
</organism>
<proteinExistence type="predicted"/>
<dbReference type="InterPro" id="IPR007853">
    <property type="entry name" value="Znf_DNL-typ"/>
</dbReference>
<dbReference type="GO" id="GO:0005739">
    <property type="term" value="C:mitochondrion"/>
    <property type="evidence" value="ECO:0007669"/>
    <property type="project" value="TreeGrafter"/>
</dbReference>
<evidence type="ECO:0000256" key="1">
    <source>
        <dbReference type="ARBA" id="ARBA00022723"/>
    </source>
</evidence>
<feature type="region of interest" description="Disordered" evidence="5">
    <location>
        <begin position="47"/>
        <end position="79"/>
    </location>
</feature>
<gene>
    <name evidence="7" type="ORF">EV702DRAFT_1075538</name>
</gene>
<dbReference type="Proteomes" id="UP000714275">
    <property type="component" value="Unassembled WGS sequence"/>
</dbReference>
<dbReference type="PANTHER" id="PTHR20922:SF13">
    <property type="entry name" value="DNL-TYPE ZINC FINGER PROTEIN"/>
    <property type="match status" value="1"/>
</dbReference>
<dbReference type="GO" id="GO:0030150">
    <property type="term" value="P:protein import into mitochondrial matrix"/>
    <property type="evidence" value="ECO:0007669"/>
    <property type="project" value="TreeGrafter"/>
</dbReference>
<keyword evidence="1" id="KW-0479">Metal-binding</keyword>
<dbReference type="AlphaFoldDB" id="A0A9P7A3J3"/>
<dbReference type="OrthoDB" id="512667at2759"/>
<dbReference type="GO" id="GO:0008270">
    <property type="term" value="F:zinc ion binding"/>
    <property type="evidence" value="ECO:0007669"/>
    <property type="project" value="UniProtKB-KW"/>
</dbReference>
<keyword evidence="8" id="KW-1185">Reference proteome</keyword>
<evidence type="ECO:0000256" key="2">
    <source>
        <dbReference type="ARBA" id="ARBA00022771"/>
    </source>
</evidence>
<dbReference type="GO" id="GO:0051087">
    <property type="term" value="F:protein-folding chaperone binding"/>
    <property type="evidence" value="ECO:0007669"/>
    <property type="project" value="TreeGrafter"/>
</dbReference>
<evidence type="ECO:0000256" key="4">
    <source>
        <dbReference type="PROSITE-ProRule" id="PRU00834"/>
    </source>
</evidence>
<evidence type="ECO:0000313" key="7">
    <source>
        <dbReference type="EMBL" id="KAG1780776.1"/>
    </source>
</evidence>
<dbReference type="GO" id="GO:0050821">
    <property type="term" value="P:protein stabilization"/>
    <property type="evidence" value="ECO:0007669"/>
    <property type="project" value="TreeGrafter"/>
</dbReference>
<dbReference type="PROSITE" id="PS51501">
    <property type="entry name" value="ZF_DNL"/>
    <property type="match status" value="1"/>
</dbReference>
<feature type="domain" description="DNL-type" evidence="6">
    <location>
        <begin position="79"/>
        <end position="177"/>
    </location>
</feature>
<evidence type="ECO:0000313" key="8">
    <source>
        <dbReference type="Proteomes" id="UP000714275"/>
    </source>
</evidence>
<dbReference type="GO" id="GO:0006457">
    <property type="term" value="P:protein folding"/>
    <property type="evidence" value="ECO:0007669"/>
    <property type="project" value="TreeGrafter"/>
</dbReference>
<dbReference type="EMBL" id="JABBWD010000007">
    <property type="protein sequence ID" value="KAG1780776.1"/>
    <property type="molecule type" value="Genomic_DNA"/>
</dbReference>
<dbReference type="InterPro" id="IPR024158">
    <property type="entry name" value="Mt_import_TIM15"/>
</dbReference>
<sequence>MNRMLPSRLLRNISTILKPYSACVIPCAKLASRRISQTPCLSFGTVRSNSSLHPSKPWAKSSVSHSSASSEQIKDDSPTQEARLGIIFTCTAEACSHRSSHTFTKRAYERGIVIVQCPGCKNRHLIADNLGWFKDSTEDGKLRNIEDLLNARGESVQRGSLDANGVVEYADLEAGRK</sequence>
<evidence type="ECO:0000259" key="6">
    <source>
        <dbReference type="PROSITE" id="PS51501"/>
    </source>
</evidence>
<protein>
    <submittedName>
        <fullName evidence="7">Zf-DNL-domain-containing protein</fullName>
    </submittedName>
</protein>